<evidence type="ECO:0000313" key="2">
    <source>
        <dbReference type="EMBL" id="RDU23866.1"/>
    </source>
</evidence>
<name>A0A371AWB3_9FIRM</name>
<feature type="transmembrane region" description="Helical" evidence="1">
    <location>
        <begin position="152"/>
        <end position="174"/>
    </location>
</feature>
<feature type="transmembrane region" description="Helical" evidence="1">
    <location>
        <begin position="399"/>
        <end position="421"/>
    </location>
</feature>
<dbReference type="InterPro" id="IPR046671">
    <property type="entry name" value="DUF6541"/>
</dbReference>
<feature type="transmembrane region" description="Helical" evidence="1">
    <location>
        <begin position="536"/>
        <end position="555"/>
    </location>
</feature>
<proteinExistence type="predicted"/>
<comment type="caution">
    <text evidence="2">The sequence shown here is derived from an EMBL/GenBank/DDBJ whole genome shotgun (WGS) entry which is preliminary data.</text>
</comment>
<feature type="transmembrane region" description="Helical" evidence="1">
    <location>
        <begin position="330"/>
        <end position="348"/>
    </location>
</feature>
<evidence type="ECO:0000313" key="3">
    <source>
        <dbReference type="Proteomes" id="UP000255036"/>
    </source>
</evidence>
<feature type="transmembrane region" description="Helical" evidence="1">
    <location>
        <begin position="7"/>
        <end position="24"/>
    </location>
</feature>
<feature type="transmembrane region" description="Helical" evidence="1">
    <location>
        <begin position="186"/>
        <end position="205"/>
    </location>
</feature>
<protein>
    <recommendedName>
        <fullName evidence="4">Membrane protein 6-pyruvoyl-tetrahydropterin synthase-related domain-containing protein</fullName>
    </recommendedName>
</protein>
<dbReference type="EMBL" id="QRCT01000018">
    <property type="protein sequence ID" value="RDU23866.1"/>
    <property type="molecule type" value="Genomic_DNA"/>
</dbReference>
<gene>
    <name evidence="2" type="ORF">DWV06_07225</name>
</gene>
<feature type="transmembrane region" description="Helical" evidence="1">
    <location>
        <begin position="567"/>
        <end position="585"/>
    </location>
</feature>
<dbReference type="Pfam" id="PF20176">
    <property type="entry name" value="DUF6541"/>
    <property type="match status" value="1"/>
</dbReference>
<evidence type="ECO:0008006" key="4">
    <source>
        <dbReference type="Google" id="ProtNLM"/>
    </source>
</evidence>
<keyword evidence="1" id="KW-0812">Transmembrane</keyword>
<feature type="transmembrane region" description="Helical" evidence="1">
    <location>
        <begin position="709"/>
        <end position="729"/>
    </location>
</feature>
<feature type="transmembrane region" description="Helical" evidence="1">
    <location>
        <begin position="275"/>
        <end position="294"/>
    </location>
</feature>
<sequence length="738" mass="83156">MKKNSTIIIFICALIVGGLLMLNYPSDNTYTFSASDCVTSNHKETTGEDGTVTIDESSGYKGAFLYSKVLNLRKGHYLLNVSYQSDKDNTIIINTNLGQVQNQVLPASSTAASAEIEFTLSQDCDTVQFISIYNGSGSITIHNMNLTGSVPFYTDAIFLGFLTIFLGICLSLYFKKRKILVRSNNSEIIGFIFIAVIIFASYPLFTDYLIGGHDINYHLSRIEGIKDGLISGQFPVDIYPQINFGYGYLGTLYPSLFLYFPAILRILGVSMALSYKTFLVIINISTILITYYSLRKMSCTKYAAAFASIVYCLMPYRLTNLYIRGALGETLALIFLPLMISGIYQICLGNRKKWFLLAFAFTGLIHSHILSVLICIGICAILTAFYMKNILKEKRWLELLKAAFATLLLNLWYLISFLYYFKGNFNSGAFHINFSDQTIFPQQLFQTLITAGSTKISSLGSYNEMPQTIGLIGILSIFIILLYLIFDKDKKNELIHFSTTLFGLTMVFMFAITTLFPWETLQKIGVINRVIGMIQFPWRLLGFIGAFIAVTLGVLIDRKNRFTKYKLFISSGLAISLLFGSSILMDTYANQEISFTKISGGYTHTAPDDYLPKGTTKDTFNVTTPIVSSEKNISIESYEKRSTTIHLTYSCNTTNGYIDLPIMYYKGYKAFNENRSLTVVKSPENRVRVLLNETVTSSTITVSRQMNPVFIISIIFSFVFTIGLLFYIFNIYRKESQK</sequence>
<reference evidence="2 3" key="1">
    <citation type="submission" date="2018-07" db="EMBL/GenBank/DDBJ databases">
        <title>Anaerosacharophilus polymeroproducens gen. nov. sp. nov., an anaerobic bacterium isolated from salt field.</title>
        <authorList>
            <person name="Kim W."/>
            <person name="Yang S.-H."/>
            <person name="Oh J."/>
            <person name="Lee J.-H."/>
            <person name="Kwon K.K."/>
        </authorList>
    </citation>
    <scope>NUCLEOTIDE SEQUENCE [LARGE SCALE GENOMIC DNA]</scope>
    <source>
        <strain evidence="2 3">MCWD5</strain>
    </source>
</reference>
<feature type="transmembrane region" description="Helical" evidence="1">
    <location>
        <begin position="246"/>
        <end position="268"/>
    </location>
</feature>
<dbReference type="OrthoDB" id="9784157at2"/>
<feature type="transmembrane region" description="Helical" evidence="1">
    <location>
        <begin position="498"/>
        <end position="516"/>
    </location>
</feature>
<keyword evidence="3" id="KW-1185">Reference proteome</keyword>
<dbReference type="RefSeq" id="WP_115481520.1">
    <property type="nucleotide sequence ID" value="NZ_QRCT01000018.1"/>
</dbReference>
<keyword evidence="1" id="KW-1133">Transmembrane helix</keyword>
<feature type="transmembrane region" description="Helical" evidence="1">
    <location>
        <begin position="468"/>
        <end position="486"/>
    </location>
</feature>
<dbReference type="Proteomes" id="UP000255036">
    <property type="component" value="Unassembled WGS sequence"/>
</dbReference>
<keyword evidence="1" id="KW-0472">Membrane</keyword>
<evidence type="ECO:0000256" key="1">
    <source>
        <dbReference type="SAM" id="Phobius"/>
    </source>
</evidence>
<accession>A0A371AWB3</accession>
<feature type="transmembrane region" description="Helical" evidence="1">
    <location>
        <begin position="300"/>
        <end position="318"/>
    </location>
</feature>
<organism evidence="2 3">
    <name type="scientific">Anaerosacchariphilus polymeriproducens</name>
    <dbReference type="NCBI Taxonomy" id="1812858"/>
    <lineage>
        <taxon>Bacteria</taxon>
        <taxon>Bacillati</taxon>
        <taxon>Bacillota</taxon>
        <taxon>Clostridia</taxon>
        <taxon>Lachnospirales</taxon>
        <taxon>Lachnospiraceae</taxon>
        <taxon>Anaerosacchariphilus</taxon>
    </lineage>
</organism>
<feature type="transmembrane region" description="Helical" evidence="1">
    <location>
        <begin position="354"/>
        <end position="387"/>
    </location>
</feature>
<dbReference type="AlphaFoldDB" id="A0A371AWB3"/>